<evidence type="ECO:0000313" key="2">
    <source>
        <dbReference type="EMBL" id="PNV71306.1"/>
    </source>
</evidence>
<comment type="caution">
    <text evidence="2">The sequence shown here is derived from an EMBL/GenBank/DDBJ whole genome shotgun (WGS) entry which is preliminary data.</text>
</comment>
<protein>
    <recommendedName>
        <fullName evidence="4">Lipoprotein</fullName>
    </recommendedName>
</protein>
<evidence type="ECO:0008006" key="4">
    <source>
        <dbReference type="Google" id="ProtNLM"/>
    </source>
</evidence>
<dbReference type="Proteomes" id="UP000094669">
    <property type="component" value="Unassembled WGS sequence"/>
</dbReference>
<proteinExistence type="predicted"/>
<sequence length="278" mass="29845">MKRVLILTTLLFLISCKQGGSSNTTTDLLTLAGISAATSCAGSVTATTTTQTIPFVIKNIGFVITKPYVSSNVFFKSITIGQAAVFTSQTSNLRNYSFGLYTSSADPCASPQRENNIIQAIETVGQKLFTYMFFDSGNFLVNPMSAQSSTLIPSDISVSLSPTVPCQSAVTTASGTSQPVTMVAVGQMTAGYILVNGITTSQTLKITSTSTILQNYQFYVYDNNNACNITYKQFDANEGASSTNYLMQFQPNVSGTYVIFLYSTVNPTVPTDLMVQIQ</sequence>
<dbReference type="EMBL" id="MCRM02000051">
    <property type="protein sequence ID" value="PNV71306.1"/>
    <property type="molecule type" value="Genomic_DNA"/>
</dbReference>
<organism evidence="2 3">
    <name type="scientific">Leptospira inadai serovar Lyme</name>
    <dbReference type="NCBI Taxonomy" id="293084"/>
    <lineage>
        <taxon>Bacteria</taxon>
        <taxon>Pseudomonadati</taxon>
        <taxon>Spirochaetota</taxon>
        <taxon>Spirochaetia</taxon>
        <taxon>Leptospirales</taxon>
        <taxon>Leptospiraceae</taxon>
        <taxon>Leptospira</taxon>
    </lineage>
</organism>
<evidence type="ECO:0000256" key="1">
    <source>
        <dbReference type="SAM" id="SignalP"/>
    </source>
</evidence>
<name>A0ABX4YCF9_9LEPT</name>
<dbReference type="PROSITE" id="PS51257">
    <property type="entry name" value="PROKAR_LIPOPROTEIN"/>
    <property type="match status" value="1"/>
</dbReference>
<accession>A0ABX4YCF9</accession>
<feature type="chain" id="PRO_5047466320" description="Lipoprotein" evidence="1">
    <location>
        <begin position="20"/>
        <end position="278"/>
    </location>
</feature>
<keyword evidence="3" id="KW-1185">Reference proteome</keyword>
<feature type="signal peptide" evidence="1">
    <location>
        <begin position="1"/>
        <end position="19"/>
    </location>
</feature>
<reference evidence="2" key="1">
    <citation type="submission" date="2018-01" db="EMBL/GenBank/DDBJ databases">
        <title>Genomic characterization of Leptospira inadai serogroup Lyme isolated from captured rat in Brazil and comparative analysis with human reference strain.</title>
        <authorList>
            <person name="Moreno L.Z."/>
            <person name="Loureiro A.P."/>
            <person name="Miraglia F."/>
            <person name="Kremer F.S."/>
            <person name="Eslabao M.R."/>
            <person name="Dellagostin O.A."/>
            <person name="Lilenbaum W."/>
            <person name="Moreno A.M."/>
        </authorList>
    </citation>
    <scope>NUCLEOTIDE SEQUENCE [LARGE SCALE GENOMIC DNA]</scope>
    <source>
        <strain evidence="2">M34/99</strain>
    </source>
</reference>
<keyword evidence="1" id="KW-0732">Signal</keyword>
<evidence type="ECO:0000313" key="3">
    <source>
        <dbReference type="Proteomes" id="UP000094669"/>
    </source>
</evidence>
<gene>
    <name evidence="2" type="ORF">BES34_021660</name>
</gene>